<protein>
    <submittedName>
        <fullName evidence="3">9451_t:CDS:1</fullName>
    </submittedName>
</protein>
<feature type="region of interest" description="Disordered" evidence="1">
    <location>
        <begin position="140"/>
        <end position="210"/>
    </location>
</feature>
<dbReference type="Pfam" id="PF05699">
    <property type="entry name" value="Dimer_Tnp_hAT"/>
    <property type="match status" value="1"/>
</dbReference>
<evidence type="ECO:0000259" key="2">
    <source>
        <dbReference type="Pfam" id="PF05699"/>
    </source>
</evidence>
<gene>
    <name evidence="3" type="ORF">GMARGA_LOCUS30544</name>
</gene>
<evidence type="ECO:0000313" key="3">
    <source>
        <dbReference type="EMBL" id="CAG8831054.1"/>
    </source>
</evidence>
<name>A0ABN7WHR4_GIGMA</name>
<proteinExistence type="predicted"/>
<reference evidence="3 4" key="1">
    <citation type="submission" date="2021-06" db="EMBL/GenBank/DDBJ databases">
        <authorList>
            <person name="Kallberg Y."/>
            <person name="Tangrot J."/>
            <person name="Rosling A."/>
        </authorList>
    </citation>
    <scope>NUCLEOTIDE SEQUENCE [LARGE SCALE GENOMIC DNA]</scope>
    <source>
        <strain evidence="3 4">120-4 pot B 10/14</strain>
    </source>
</reference>
<comment type="caution">
    <text evidence="3">The sequence shown here is derived from an EMBL/GenBank/DDBJ whole genome shotgun (WGS) entry which is preliminary data.</text>
</comment>
<evidence type="ECO:0000256" key="1">
    <source>
        <dbReference type="SAM" id="MobiDB-lite"/>
    </source>
</evidence>
<organism evidence="3 4">
    <name type="scientific">Gigaspora margarita</name>
    <dbReference type="NCBI Taxonomy" id="4874"/>
    <lineage>
        <taxon>Eukaryota</taxon>
        <taxon>Fungi</taxon>
        <taxon>Fungi incertae sedis</taxon>
        <taxon>Mucoromycota</taxon>
        <taxon>Glomeromycotina</taxon>
        <taxon>Glomeromycetes</taxon>
        <taxon>Diversisporales</taxon>
        <taxon>Gigasporaceae</taxon>
        <taxon>Gigaspora</taxon>
    </lineage>
</organism>
<dbReference type="SUPFAM" id="SSF53098">
    <property type="entry name" value="Ribonuclease H-like"/>
    <property type="match status" value="1"/>
</dbReference>
<dbReference type="Proteomes" id="UP000789901">
    <property type="component" value="Unassembled WGS sequence"/>
</dbReference>
<dbReference type="EMBL" id="CAJVQB010043281">
    <property type="protein sequence ID" value="CAG8831054.1"/>
    <property type="molecule type" value="Genomic_DNA"/>
</dbReference>
<keyword evidence="4" id="KW-1185">Reference proteome</keyword>
<dbReference type="InterPro" id="IPR008906">
    <property type="entry name" value="HATC_C_dom"/>
</dbReference>
<sequence>MLLAYLLDSNYCRRSLAQNSTTIIESFIKKYYPKDSAIIWKQIIFYRTQSGIFDIKLAWDTVDKDENFKFVAPQLTKLAIRIFSIPCSSAASERNWSAFSYIHDKKKSFDESFNNTEDEINDYDIRIFLEDKIDNYGTKTFLENSDDENYANTNKNKSNKENRIESEEEDKSDEKENRSDEEESNEEKNRDSEEESNEENRDEENIYYDL</sequence>
<accession>A0ABN7WHR4</accession>
<feature type="domain" description="HAT C-terminal dimerisation" evidence="2">
    <location>
        <begin position="71"/>
        <end position="111"/>
    </location>
</feature>
<feature type="compositionally biased region" description="Acidic residues" evidence="1">
    <location>
        <begin position="192"/>
        <end position="210"/>
    </location>
</feature>
<evidence type="ECO:0000313" key="4">
    <source>
        <dbReference type="Proteomes" id="UP000789901"/>
    </source>
</evidence>
<dbReference type="InterPro" id="IPR012337">
    <property type="entry name" value="RNaseH-like_sf"/>
</dbReference>